<gene>
    <name evidence="2" type="ORF">IOQ59_06445</name>
</gene>
<evidence type="ECO:0000256" key="1">
    <source>
        <dbReference type="ARBA" id="ARBA00038308"/>
    </source>
</evidence>
<dbReference type="AlphaFoldDB" id="A0A8J7K9K4"/>
<dbReference type="Proteomes" id="UP000640333">
    <property type="component" value="Unassembled WGS sequence"/>
</dbReference>
<dbReference type="Pfam" id="PF03695">
    <property type="entry name" value="UPF0149"/>
    <property type="match status" value="1"/>
</dbReference>
<accession>A0A8J7K9K4</accession>
<evidence type="ECO:0000313" key="3">
    <source>
        <dbReference type="Proteomes" id="UP000640333"/>
    </source>
</evidence>
<comment type="caution">
    <text evidence="2">The sequence shown here is derived from an EMBL/GenBank/DDBJ whole genome shotgun (WGS) entry which is preliminary data.</text>
</comment>
<dbReference type="GO" id="GO:0005829">
    <property type="term" value="C:cytosol"/>
    <property type="evidence" value="ECO:0007669"/>
    <property type="project" value="TreeGrafter"/>
</dbReference>
<keyword evidence="3" id="KW-1185">Reference proteome</keyword>
<dbReference type="InterPro" id="IPR011978">
    <property type="entry name" value="YgfB-like"/>
</dbReference>
<organism evidence="2 3">
    <name type="scientific">Pontibacterium sinense</name>
    <dbReference type="NCBI Taxonomy" id="2781979"/>
    <lineage>
        <taxon>Bacteria</taxon>
        <taxon>Pseudomonadati</taxon>
        <taxon>Pseudomonadota</taxon>
        <taxon>Gammaproteobacteria</taxon>
        <taxon>Oceanospirillales</taxon>
        <taxon>Oceanospirillaceae</taxon>
        <taxon>Pontibacterium</taxon>
    </lineage>
</organism>
<dbReference type="PANTHER" id="PTHR37528:SF1">
    <property type="entry name" value="UPF0149 PROTEIN YGFB"/>
    <property type="match status" value="1"/>
</dbReference>
<dbReference type="Gene3D" id="1.20.120.740">
    <property type="entry name" value="YgfB uncharacterised protein family UPF0149, PF03695"/>
    <property type="match status" value="1"/>
</dbReference>
<protein>
    <submittedName>
        <fullName evidence="2">UPF0149 family protein</fullName>
    </submittedName>
</protein>
<proteinExistence type="inferred from homology"/>
<dbReference type="EMBL" id="JADEYS010000005">
    <property type="protein sequence ID" value="MBE9396901.1"/>
    <property type="molecule type" value="Genomic_DNA"/>
</dbReference>
<evidence type="ECO:0000313" key="2">
    <source>
        <dbReference type="EMBL" id="MBE9396901.1"/>
    </source>
</evidence>
<comment type="similarity">
    <text evidence="1">Belongs to the UPF0149 family.</text>
</comment>
<name>A0A8J7K9K4_9GAMM</name>
<sequence length="198" mass="21609">MSSESYAQPELPDFDLIANLMVAEGVHVVSPSELHGLMSGHLSAGARLEPAVLLQSACDLMDITALKHENSKVLLLDMYQQTLLMLEAPELILELSVPDEEQSLAQRAEGLGQWCQGFLSGFGLYGKHTDKTLSKEAKEALADLNQIAQIVAGVDDDDGSENDLMEVEEYVRMVVLMLFAECNKAEPPANNSPQKTVH</sequence>
<dbReference type="RefSeq" id="WP_193952457.1">
    <property type="nucleotide sequence ID" value="NZ_JADEYS010000005.1"/>
</dbReference>
<dbReference type="SUPFAM" id="SSF101327">
    <property type="entry name" value="YgfB-like"/>
    <property type="match status" value="1"/>
</dbReference>
<dbReference type="InterPro" id="IPR036255">
    <property type="entry name" value="YgfB-like_sf"/>
</dbReference>
<reference evidence="2" key="1">
    <citation type="submission" date="2020-10" db="EMBL/GenBank/DDBJ databases">
        <title>Bacterium isolated from coastal waters sediment.</title>
        <authorList>
            <person name="Chen R.-J."/>
            <person name="Lu D.-C."/>
            <person name="Zhu K.-L."/>
            <person name="Du Z.-J."/>
        </authorList>
    </citation>
    <scope>NUCLEOTIDE SEQUENCE</scope>
    <source>
        <strain evidence="2">N1Y112</strain>
    </source>
</reference>
<dbReference type="PANTHER" id="PTHR37528">
    <property type="entry name" value="UPF0149 PROTEIN YGFB"/>
    <property type="match status" value="1"/>
</dbReference>